<evidence type="ECO:0008006" key="4">
    <source>
        <dbReference type="Google" id="ProtNLM"/>
    </source>
</evidence>
<dbReference type="InterPro" id="IPR020012">
    <property type="entry name" value="LysM_FimV"/>
</dbReference>
<dbReference type="NCBIfam" id="TIGR03505">
    <property type="entry name" value="FimV_core"/>
    <property type="match status" value="1"/>
</dbReference>
<name>A0ABP3WKT3_9GAMM</name>
<comment type="caution">
    <text evidence="2">The sequence shown here is derived from an EMBL/GenBank/DDBJ whole genome shotgun (WGS) entry which is preliminary data.</text>
</comment>
<evidence type="ECO:0000256" key="1">
    <source>
        <dbReference type="SAM" id="MobiDB-lite"/>
    </source>
</evidence>
<sequence length="245" mass="27628">MAAVDYISLHDIELNTPQALAIKLNIIESAEKPPLKFVLQQGSKKHTLSYQRLNQYMLRVQGNQRLTGTANLVVYTTNNDLWEIINTIKLNIPPTNKGHMTADTYSSAEQITSTKPMVETTKNQPLASRLPTSSPDNTRTNSRTNTSTNISQVAANQCVLTKQPQETLWRIATRYAPQWNIDVYSAMIAIYNANRNQFSQQHIKLLKANATLTCPTKNIMASLGSKSLMEEEFERLHNKKVIIEP</sequence>
<feature type="compositionally biased region" description="Polar residues" evidence="1">
    <location>
        <begin position="107"/>
        <end position="126"/>
    </location>
</feature>
<protein>
    <recommendedName>
        <fullName evidence="4">LysM domain-containing protein</fullName>
    </recommendedName>
</protein>
<evidence type="ECO:0000313" key="2">
    <source>
        <dbReference type="EMBL" id="GAA0819204.1"/>
    </source>
</evidence>
<feature type="compositionally biased region" description="Low complexity" evidence="1">
    <location>
        <begin position="131"/>
        <end position="145"/>
    </location>
</feature>
<feature type="region of interest" description="Disordered" evidence="1">
    <location>
        <begin position="107"/>
        <end position="145"/>
    </location>
</feature>
<gene>
    <name evidence="2" type="ORF">GCM10009111_23010</name>
</gene>
<dbReference type="EMBL" id="BAAAFA010000007">
    <property type="protein sequence ID" value="GAA0819204.1"/>
    <property type="molecule type" value="Genomic_DNA"/>
</dbReference>
<reference evidence="3" key="1">
    <citation type="journal article" date="2019" name="Int. J. Syst. Evol. Microbiol.">
        <title>The Global Catalogue of Microorganisms (GCM) 10K type strain sequencing project: providing services to taxonomists for standard genome sequencing and annotation.</title>
        <authorList>
            <consortium name="The Broad Institute Genomics Platform"/>
            <consortium name="The Broad Institute Genome Sequencing Center for Infectious Disease"/>
            <person name="Wu L."/>
            <person name="Ma J."/>
        </authorList>
    </citation>
    <scope>NUCLEOTIDE SEQUENCE [LARGE SCALE GENOMIC DNA]</scope>
    <source>
        <strain evidence="3">JCM 15608</strain>
    </source>
</reference>
<accession>A0ABP3WKT3</accession>
<proteinExistence type="predicted"/>
<keyword evidence="3" id="KW-1185">Reference proteome</keyword>
<evidence type="ECO:0000313" key="3">
    <source>
        <dbReference type="Proteomes" id="UP001500021"/>
    </source>
</evidence>
<organism evidence="2 3">
    <name type="scientific">Colwellia asteriadis</name>
    <dbReference type="NCBI Taxonomy" id="517723"/>
    <lineage>
        <taxon>Bacteria</taxon>
        <taxon>Pseudomonadati</taxon>
        <taxon>Pseudomonadota</taxon>
        <taxon>Gammaproteobacteria</taxon>
        <taxon>Alteromonadales</taxon>
        <taxon>Colwelliaceae</taxon>
        <taxon>Colwellia</taxon>
    </lineage>
</organism>
<dbReference type="Proteomes" id="UP001500021">
    <property type="component" value="Unassembled WGS sequence"/>
</dbReference>